<evidence type="ECO:0000313" key="2">
    <source>
        <dbReference type="EMBL" id="KAK3887260.1"/>
    </source>
</evidence>
<organism evidence="2 3">
    <name type="scientific">Petrolisthes cinctipes</name>
    <name type="common">Flat porcelain crab</name>
    <dbReference type="NCBI Taxonomy" id="88211"/>
    <lineage>
        <taxon>Eukaryota</taxon>
        <taxon>Metazoa</taxon>
        <taxon>Ecdysozoa</taxon>
        <taxon>Arthropoda</taxon>
        <taxon>Crustacea</taxon>
        <taxon>Multicrustacea</taxon>
        <taxon>Malacostraca</taxon>
        <taxon>Eumalacostraca</taxon>
        <taxon>Eucarida</taxon>
        <taxon>Decapoda</taxon>
        <taxon>Pleocyemata</taxon>
        <taxon>Anomura</taxon>
        <taxon>Galatheoidea</taxon>
        <taxon>Porcellanidae</taxon>
        <taxon>Petrolisthes</taxon>
    </lineage>
</organism>
<evidence type="ECO:0000256" key="1">
    <source>
        <dbReference type="SAM" id="MobiDB-lite"/>
    </source>
</evidence>
<dbReference type="AlphaFoldDB" id="A0AAE1KZ97"/>
<reference evidence="2" key="1">
    <citation type="submission" date="2023-10" db="EMBL/GenBank/DDBJ databases">
        <title>Genome assemblies of two species of porcelain crab, Petrolisthes cinctipes and Petrolisthes manimaculis (Anomura: Porcellanidae).</title>
        <authorList>
            <person name="Angst P."/>
        </authorList>
    </citation>
    <scope>NUCLEOTIDE SEQUENCE</scope>
    <source>
        <strain evidence="2">PB745_01</strain>
        <tissue evidence="2">Gill</tissue>
    </source>
</reference>
<dbReference type="EMBL" id="JAWQEG010000641">
    <property type="protein sequence ID" value="KAK3887260.1"/>
    <property type="molecule type" value="Genomic_DNA"/>
</dbReference>
<sequence length="128" mass="13835">MRHRVEFGGEVETQGGEVEAQGGGVESQGGVMDGWWKRGKVRMVVESIGFTKGGLRMEGRRCCERTRVVEVVVVMVQAALADCYLRRSHPAASSLVPPARPLSDAGFPLTWCIPNPTMALPISSLPPT</sequence>
<name>A0AAE1KZ97_PETCI</name>
<proteinExistence type="predicted"/>
<feature type="compositionally biased region" description="Low complexity" evidence="1">
    <location>
        <begin position="8"/>
        <end position="20"/>
    </location>
</feature>
<gene>
    <name evidence="2" type="ORF">Pcinc_008615</name>
</gene>
<feature type="region of interest" description="Disordered" evidence="1">
    <location>
        <begin position="1"/>
        <end position="25"/>
    </location>
</feature>
<protein>
    <submittedName>
        <fullName evidence="2">Uncharacterized protein</fullName>
    </submittedName>
</protein>
<comment type="caution">
    <text evidence="2">The sequence shown here is derived from an EMBL/GenBank/DDBJ whole genome shotgun (WGS) entry which is preliminary data.</text>
</comment>
<dbReference type="Proteomes" id="UP001286313">
    <property type="component" value="Unassembled WGS sequence"/>
</dbReference>
<accession>A0AAE1KZ97</accession>
<evidence type="ECO:0000313" key="3">
    <source>
        <dbReference type="Proteomes" id="UP001286313"/>
    </source>
</evidence>
<keyword evidence="3" id="KW-1185">Reference proteome</keyword>